<dbReference type="InterPro" id="IPR018376">
    <property type="entry name" value="Enoyl-CoA_hyd/isom_CS"/>
</dbReference>
<evidence type="ECO:0000313" key="10">
    <source>
        <dbReference type="EMBL" id="KAI5402203.1"/>
    </source>
</evidence>
<comment type="subcellular location">
    <subcellularLocation>
        <location evidence="1">Peroxisome</location>
    </subcellularLocation>
</comment>
<keyword evidence="8" id="KW-0413">Isomerase</keyword>
<evidence type="ECO:0000256" key="3">
    <source>
        <dbReference type="ARBA" id="ARBA00005254"/>
    </source>
</evidence>
<dbReference type="SUPFAM" id="SSF52096">
    <property type="entry name" value="ClpP/crotonase"/>
    <property type="match status" value="1"/>
</dbReference>
<evidence type="ECO:0000256" key="1">
    <source>
        <dbReference type="ARBA" id="ARBA00004275"/>
    </source>
</evidence>
<comment type="caution">
    <text evidence="10">The sequence shown here is derived from an EMBL/GenBank/DDBJ whole genome shotgun (WGS) entry which is preliminary data.</text>
</comment>
<evidence type="ECO:0000256" key="8">
    <source>
        <dbReference type="ARBA" id="ARBA00023235"/>
    </source>
</evidence>
<dbReference type="GO" id="GO:0006631">
    <property type="term" value="P:fatty acid metabolic process"/>
    <property type="evidence" value="ECO:0007669"/>
    <property type="project" value="UniProtKB-KW"/>
</dbReference>
<dbReference type="Pfam" id="PF00378">
    <property type="entry name" value="ECH_1"/>
    <property type="match status" value="1"/>
</dbReference>
<gene>
    <name evidence="10" type="ORF">KIW84_066606</name>
</gene>
<dbReference type="InterPro" id="IPR029045">
    <property type="entry name" value="ClpP/crotonase-like_dom_sf"/>
</dbReference>
<dbReference type="CDD" id="cd06558">
    <property type="entry name" value="crotonase-like"/>
    <property type="match status" value="1"/>
</dbReference>
<dbReference type="GO" id="GO:0005777">
    <property type="term" value="C:peroxisome"/>
    <property type="evidence" value="ECO:0007669"/>
    <property type="project" value="UniProtKB-SubCell"/>
</dbReference>
<evidence type="ECO:0000256" key="7">
    <source>
        <dbReference type="ARBA" id="ARBA00023140"/>
    </source>
</evidence>
<dbReference type="Gene3D" id="1.10.12.10">
    <property type="entry name" value="Lyase 2-enoyl-coa Hydratase, Chain A, domain 2"/>
    <property type="match status" value="1"/>
</dbReference>
<dbReference type="AlphaFoldDB" id="A0A9D5ABV1"/>
<evidence type="ECO:0000256" key="5">
    <source>
        <dbReference type="ARBA" id="ARBA00022990"/>
    </source>
</evidence>
<dbReference type="Proteomes" id="UP001058974">
    <property type="component" value="Chromosome 6"/>
</dbReference>
<dbReference type="PROSITE" id="PS00166">
    <property type="entry name" value="ENOYL_COA_HYDRATASE"/>
    <property type="match status" value="1"/>
</dbReference>
<keyword evidence="4" id="KW-0276">Fatty acid metabolism</keyword>
<evidence type="ECO:0000313" key="11">
    <source>
        <dbReference type="Proteomes" id="UP001058974"/>
    </source>
</evidence>
<keyword evidence="5" id="KW-0007">Acetylation</keyword>
<evidence type="ECO:0000256" key="6">
    <source>
        <dbReference type="ARBA" id="ARBA00023098"/>
    </source>
</evidence>
<sequence>LFTSFKLFLNPTMEEKFKTLEIVEKIPKSGVFYLNLNRPSQRNALTHDFFSEFPKALYALDHNPDVNVIVLSGAGKHFCSGIDLSLLNSTAGELSGESLRRQILAMQDSITALERCRKPVIASIHGGCIGGGIDIITACDIRVCTEDAFFSVKEVDLALAADLGSLQRLPSIVGFGNAMELALTARRFSGLEAKELGLVSGVFHSQHELDEGVRELAQGIASKSPVAVVGTKTVLLKSRDLTVDQGLDFVATLNSARLLSSDLVEAVAAVKQKRRPVYSKL</sequence>
<dbReference type="FunFam" id="3.90.226.10:FF:000024">
    <property type="entry name" value="Delta3,5-delta2,4-dienoyl-CoA isomerase"/>
    <property type="match status" value="1"/>
</dbReference>
<dbReference type="EMBL" id="JAMSHJ010000006">
    <property type="protein sequence ID" value="KAI5402203.1"/>
    <property type="molecule type" value="Genomic_DNA"/>
</dbReference>
<dbReference type="InterPro" id="IPR045002">
    <property type="entry name" value="Ech1-like"/>
</dbReference>
<evidence type="ECO:0000256" key="2">
    <source>
        <dbReference type="ARBA" id="ARBA00005005"/>
    </source>
</evidence>
<reference evidence="10 11" key="1">
    <citation type="journal article" date="2022" name="Nat. Genet.">
        <title>Improved pea reference genome and pan-genome highlight genomic features and evolutionary characteristics.</title>
        <authorList>
            <person name="Yang T."/>
            <person name="Liu R."/>
            <person name="Luo Y."/>
            <person name="Hu S."/>
            <person name="Wang D."/>
            <person name="Wang C."/>
            <person name="Pandey M.K."/>
            <person name="Ge S."/>
            <person name="Xu Q."/>
            <person name="Li N."/>
            <person name="Li G."/>
            <person name="Huang Y."/>
            <person name="Saxena R.K."/>
            <person name="Ji Y."/>
            <person name="Li M."/>
            <person name="Yan X."/>
            <person name="He Y."/>
            <person name="Liu Y."/>
            <person name="Wang X."/>
            <person name="Xiang C."/>
            <person name="Varshney R.K."/>
            <person name="Ding H."/>
            <person name="Gao S."/>
            <person name="Zong X."/>
        </authorList>
    </citation>
    <scope>NUCLEOTIDE SEQUENCE [LARGE SCALE GENOMIC DNA]</scope>
    <source>
        <strain evidence="10 11">cv. Zhongwan 6</strain>
    </source>
</reference>
<organism evidence="10 11">
    <name type="scientific">Pisum sativum</name>
    <name type="common">Garden pea</name>
    <name type="synonym">Lathyrus oleraceus</name>
    <dbReference type="NCBI Taxonomy" id="3888"/>
    <lineage>
        <taxon>Eukaryota</taxon>
        <taxon>Viridiplantae</taxon>
        <taxon>Streptophyta</taxon>
        <taxon>Embryophyta</taxon>
        <taxon>Tracheophyta</taxon>
        <taxon>Spermatophyta</taxon>
        <taxon>Magnoliopsida</taxon>
        <taxon>eudicotyledons</taxon>
        <taxon>Gunneridae</taxon>
        <taxon>Pentapetalae</taxon>
        <taxon>rosids</taxon>
        <taxon>fabids</taxon>
        <taxon>Fabales</taxon>
        <taxon>Fabaceae</taxon>
        <taxon>Papilionoideae</taxon>
        <taxon>50 kb inversion clade</taxon>
        <taxon>NPAAA clade</taxon>
        <taxon>Hologalegina</taxon>
        <taxon>IRL clade</taxon>
        <taxon>Fabeae</taxon>
        <taxon>Lathyrus</taxon>
    </lineage>
</organism>
<evidence type="ECO:0000256" key="9">
    <source>
        <dbReference type="RuleBase" id="RU003707"/>
    </source>
</evidence>
<dbReference type="InterPro" id="IPR001753">
    <property type="entry name" value="Enoyl-CoA_hydra/iso"/>
</dbReference>
<dbReference type="InterPro" id="IPR014748">
    <property type="entry name" value="Enoyl-CoA_hydra_C"/>
</dbReference>
<dbReference type="PANTHER" id="PTHR43149">
    <property type="entry name" value="ENOYL-COA HYDRATASE"/>
    <property type="match status" value="1"/>
</dbReference>
<dbReference type="Gene3D" id="3.90.226.10">
    <property type="entry name" value="2-enoyl-CoA Hydratase, Chain A, domain 1"/>
    <property type="match status" value="1"/>
</dbReference>
<keyword evidence="11" id="KW-1185">Reference proteome</keyword>
<feature type="non-terminal residue" evidence="10">
    <location>
        <position position="281"/>
    </location>
</feature>
<accession>A0A9D5ABV1</accession>
<protein>
    <submittedName>
        <fullName evidence="10">Uncharacterized protein</fullName>
    </submittedName>
</protein>
<dbReference type="Gramene" id="Psat06G0660600-T1">
    <property type="protein sequence ID" value="KAI5402203.1"/>
    <property type="gene ID" value="KIW84_066606"/>
</dbReference>
<evidence type="ECO:0000256" key="4">
    <source>
        <dbReference type="ARBA" id="ARBA00022832"/>
    </source>
</evidence>
<comment type="pathway">
    <text evidence="2">Lipid metabolism; fatty acid beta-oxidation.</text>
</comment>
<dbReference type="GO" id="GO:0051750">
    <property type="term" value="F:delta(3,5)-delta(2,4)-dienoyl-CoA isomerase activity"/>
    <property type="evidence" value="ECO:0007669"/>
    <property type="project" value="TreeGrafter"/>
</dbReference>
<dbReference type="FunFam" id="1.10.12.10:FF:000004">
    <property type="entry name" value="Delta3,5-delta2,4-dienoyl-CoA isomerase"/>
    <property type="match status" value="1"/>
</dbReference>
<proteinExistence type="inferred from homology"/>
<keyword evidence="6" id="KW-0443">Lipid metabolism</keyword>
<keyword evidence="7" id="KW-0576">Peroxisome</keyword>
<comment type="similarity">
    <text evidence="3 9">Belongs to the enoyl-CoA hydratase/isomerase family.</text>
</comment>
<dbReference type="PANTHER" id="PTHR43149:SF1">
    <property type="entry name" value="DELTA(3,5)-DELTA(2,4)-DIENOYL-COA ISOMERASE, MITOCHONDRIAL"/>
    <property type="match status" value="1"/>
</dbReference>
<name>A0A9D5ABV1_PEA</name>